<name>A0ABN5WHB8_9SPHN</name>
<gene>
    <name evidence="6" type="ORF">SBA_ch2_1550</name>
</gene>
<organism evidence="6 7">
    <name type="scientific">Sphingomonas bisphenolicum</name>
    <dbReference type="NCBI Taxonomy" id="296544"/>
    <lineage>
        <taxon>Bacteria</taxon>
        <taxon>Pseudomonadati</taxon>
        <taxon>Pseudomonadota</taxon>
        <taxon>Alphaproteobacteria</taxon>
        <taxon>Sphingomonadales</taxon>
        <taxon>Sphingomonadaceae</taxon>
        <taxon>Sphingomonas</taxon>
    </lineage>
</organism>
<evidence type="ECO:0000256" key="3">
    <source>
        <dbReference type="ARBA" id="ARBA00048267"/>
    </source>
</evidence>
<dbReference type="Pfam" id="PF01339">
    <property type="entry name" value="CheB_methylest"/>
    <property type="match status" value="1"/>
</dbReference>
<evidence type="ECO:0000259" key="5">
    <source>
        <dbReference type="PROSITE" id="PS50122"/>
    </source>
</evidence>
<dbReference type="Proteomes" id="UP001059971">
    <property type="component" value="Chromosome 2"/>
</dbReference>
<dbReference type="SUPFAM" id="SSF52738">
    <property type="entry name" value="Methylesterase CheB, C-terminal domain"/>
    <property type="match status" value="1"/>
</dbReference>
<keyword evidence="4" id="KW-0145">Chemotaxis</keyword>
<evidence type="ECO:0000256" key="2">
    <source>
        <dbReference type="ARBA" id="ARBA00039140"/>
    </source>
</evidence>
<dbReference type="PANTHER" id="PTHR42872">
    <property type="entry name" value="PROTEIN-GLUTAMATE METHYLESTERASE/PROTEIN-GLUTAMINE GLUTAMINASE"/>
    <property type="match status" value="1"/>
</dbReference>
<dbReference type="Gene3D" id="3.40.50.180">
    <property type="entry name" value="Methylesterase CheB, C-terminal domain"/>
    <property type="match status" value="1"/>
</dbReference>
<reference evidence="6" key="1">
    <citation type="submission" date="2018-07" db="EMBL/GenBank/DDBJ databases">
        <title>Complete genome sequence of Sphingomonas bisphenolicum strain AO1, a bisphenol A degradative bacterium isolated from Japanese farm field.</title>
        <authorList>
            <person name="Murakami M."/>
            <person name="Koh M."/>
            <person name="Koba S."/>
            <person name="Matsumura Y."/>
        </authorList>
    </citation>
    <scope>NUCLEOTIDE SEQUENCE</scope>
    <source>
        <strain evidence="6">AO1</strain>
    </source>
</reference>
<evidence type="ECO:0000313" key="7">
    <source>
        <dbReference type="Proteomes" id="UP001059971"/>
    </source>
</evidence>
<evidence type="ECO:0000256" key="1">
    <source>
        <dbReference type="ARBA" id="ARBA00022801"/>
    </source>
</evidence>
<feature type="active site" evidence="4">
    <location>
        <position position="41"/>
    </location>
</feature>
<evidence type="ECO:0000313" key="6">
    <source>
        <dbReference type="EMBL" id="BBF71622.1"/>
    </source>
</evidence>
<dbReference type="EMBL" id="AP018818">
    <property type="protein sequence ID" value="BBF71622.1"/>
    <property type="molecule type" value="Genomic_DNA"/>
</dbReference>
<keyword evidence="1 4" id="KW-0378">Hydrolase</keyword>
<feature type="active site" evidence="4">
    <location>
        <position position="134"/>
    </location>
</feature>
<dbReference type="InterPro" id="IPR000673">
    <property type="entry name" value="Sig_transdc_resp-reg_Me-estase"/>
</dbReference>
<dbReference type="CDD" id="cd16433">
    <property type="entry name" value="CheB"/>
    <property type="match status" value="1"/>
</dbReference>
<comment type="catalytic activity">
    <reaction evidence="3">
        <text>[protein]-L-glutamate 5-O-methyl ester + H2O = L-glutamyl-[protein] + methanol + H(+)</text>
        <dbReference type="Rhea" id="RHEA:23236"/>
        <dbReference type="Rhea" id="RHEA-COMP:10208"/>
        <dbReference type="Rhea" id="RHEA-COMP:10311"/>
        <dbReference type="ChEBI" id="CHEBI:15377"/>
        <dbReference type="ChEBI" id="CHEBI:15378"/>
        <dbReference type="ChEBI" id="CHEBI:17790"/>
        <dbReference type="ChEBI" id="CHEBI:29973"/>
        <dbReference type="ChEBI" id="CHEBI:82795"/>
        <dbReference type="EC" id="3.1.1.61"/>
    </reaction>
</comment>
<dbReference type="RefSeq" id="WP_261937264.1">
    <property type="nucleotide sequence ID" value="NZ_AP018818.1"/>
</dbReference>
<dbReference type="InterPro" id="IPR035909">
    <property type="entry name" value="CheB_C"/>
</dbReference>
<feature type="domain" description="CheB-type methylesterase" evidence="5">
    <location>
        <begin position="5"/>
        <end position="191"/>
    </location>
</feature>
<dbReference type="EC" id="3.1.1.61" evidence="2"/>
<sequence>MTAQPIQAIAIGASAGAVQALLRILPALPADYPLPVLIVVHVPPDRDNALVGLFRSKCPLQVREAEDKESIAAGTIYFAPSDYHLLVEADRSLALSWDEQVNHSRPAIDVLLQSAADAYGPALVGIVLTGANHDGAAGLAAVADVGGVAIAQEPADAQVPTMPAAALAVCPSAQAMTLDDIISYLLTLAAT</sequence>
<feature type="active site" evidence="4">
    <location>
        <position position="14"/>
    </location>
</feature>
<evidence type="ECO:0000256" key="4">
    <source>
        <dbReference type="PROSITE-ProRule" id="PRU00050"/>
    </source>
</evidence>
<proteinExistence type="predicted"/>
<protein>
    <recommendedName>
        <fullName evidence="2">protein-glutamate methylesterase</fullName>
        <ecNumber evidence="2">3.1.1.61</ecNumber>
    </recommendedName>
</protein>
<keyword evidence="7" id="KW-1185">Reference proteome</keyword>
<dbReference type="PROSITE" id="PS50122">
    <property type="entry name" value="CHEB"/>
    <property type="match status" value="1"/>
</dbReference>
<accession>A0ABN5WHB8</accession>
<dbReference type="PANTHER" id="PTHR42872:SF6">
    <property type="entry name" value="PROTEIN-GLUTAMATE METHYLESTERASE_PROTEIN-GLUTAMINE GLUTAMINASE"/>
    <property type="match status" value="1"/>
</dbReference>